<gene>
    <name evidence="1" type="ORF">PBAT_02385</name>
</gene>
<accession>A0A168R2F2</accession>
<evidence type="ECO:0000313" key="2">
    <source>
        <dbReference type="Proteomes" id="UP000077355"/>
    </source>
</evidence>
<comment type="caution">
    <text evidence="1">The sequence shown here is derived from an EMBL/GenBank/DDBJ whole genome shotgun (WGS) entry which is preliminary data.</text>
</comment>
<keyword evidence="2" id="KW-1185">Reference proteome</keyword>
<protein>
    <submittedName>
        <fullName evidence="1">Uncharacterized protein</fullName>
    </submittedName>
</protein>
<evidence type="ECO:0000313" key="1">
    <source>
        <dbReference type="EMBL" id="OAB48501.1"/>
    </source>
</evidence>
<dbReference type="Proteomes" id="UP000077355">
    <property type="component" value="Unassembled WGS sequence"/>
</dbReference>
<dbReference type="EMBL" id="LVJI01000001">
    <property type="protein sequence ID" value="OAB48501.1"/>
    <property type="molecule type" value="Genomic_DNA"/>
</dbReference>
<sequence length="75" mass="8655">MNHNNNNEIKAVENAELMTKIILLLSENGLSVNQACDLLNTAKFQMMHYTKIDNNFNDLIRDAVMIERVQQEVSF</sequence>
<organism evidence="1 2">
    <name type="scientific">Paenibacillus antarcticus</name>
    <dbReference type="NCBI Taxonomy" id="253703"/>
    <lineage>
        <taxon>Bacteria</taxon>
        <taxon>Bacillati</taxon>
        <taxon>Bacillota</taxon>
        <taxon>Bacilli</taxon>
        <taxon>Bacillales</taxon>
        <taxon>Paenibacillaceae</taxon>
        <taxon>Paenibacillus</taxon>
    </lineage>
</organism>
<dbReference type="RefSeq" id="WP_068646154.1">
    <property type="nucleotide sequence ID" value="NZ_CP043611.1"/>
</dbReference>
<name>A0A168R2F2_9BACL</name>
<dbReference type="AlphaFoldDB" id="A0A168R2F2"/>
<reference evidence="1 2" key="1">
    <citation type="submission" date="2016-03" db="EMBL/GenBank/DDBJ databases">
        <title>Draft genome sequence of Paenibacillus antarcticus CECT 5836.</title>
        <authorList>
            <person name="Shin S.-K."/>
            <person name="Yi H."/>
        </authorList>
    </citation>
    <scope>NUCLEOTIDE SEQUENCE [LARGE SCALE GENOMIC DNA]</scope>
    <source>
        <strain evidence="1 2">CECT 5836</strain>
    </source>
</reference>
<proteinExistence type="predicted"/>